<proteinExistence type="predicted"/>
<gene>
    <name evidence="1" type="ORF">AQPE_0434</name>
</gene>
<dbReference type="EMBL" id="AP018694">
    <property type="protein sequence ID" value="BBE16297.1"/>
    <property type="molecule type" value="Genomic_DNA"/>
</dbReference>
<organism evidence="1 2">
    <name type="scientific">Aquipluma nitroreducens</name>
    <dbReference type="NCBI Taxonomy" id="2010828"/>
    <lineage>
        <taxon>Bacteria</taxon>
        <taxon>Pseudomonadati</taxon>
        <taxon>Bacteroidota</taxon>
        <taxon>Bacteroidia</taxon>
        <taxon>Marinilabiliales</taxon>
        <taxon>Prolixibacteraceae</taxon>
        <taxon>Aquipluma</taxon>
    </lineage>
</organism>
<evidence type="ECO:0000313" key="1">
    <source>
        <dbReference type="EMBL" id="BBE16297.1"/>
    </source>
</evidence>
<protein>
    <submittedName>
        <fullName evidence="1">Uncharacterized protein</fullName>
    </submittedName>
</protein>
<dbReference type="KEGG" id="anf:AQPE_0434"/>
<reference evidence="1" key="1">
    <citation type="journal article" date="2020" name="Int. J. Syst. Evol. Microbiol.">
        <title>Aquipluma nitroreducens gen. nov. sp. nov., a novel facultatively anaerobic bacterium isolated from a freshwater lake.</title>
        <authorList>
            <person name="Watanabe M."/>
            <person name="Kojima H."/>
            <person name="Fukui M."/>
        </authorList>
    </citation>
    <scope>NUCLEOTIDE SEQUENCE</scope>
    <source>
        <strain evidence="1">MeG22</strain>
    </source>
</reference>
<name>A0A5K7S471_9BACT</name>
<dbReference type="RefSeq" id="WP_318349382.1">
    <property type="nucleotide sequence ID" value="NZ_AP018694.1"/>
</dbReference>
<dbReference type="Proteomes" id="UP001193389">
    <property type="component" value="Chromosome"/>
</dbReference>
<accession>A0A5K7S471</accession>
<evidence type="ECO:0000313" key="2">
    <source>
        <dbReference type="Proteomes" id="UP001193389"/>
    </source>
</evidence>
<keyword evidence="2" id="KW-1185">Reference proteome</keyword>
<sequence>MSDWDQFEKDAKEAAKIAAEETNEILSTRIASITSLTPKEITELFPAATDAKNFEELVKIVRSAEGKNIQVNRIMENSEKFGGIILKLLTKFI</sequence>
<dbReference type="AlphaFoldDB" id="A0A5K7S471"/>